<evidence type="ECO:0000313" key="2">
    <source>
        <dbReference type="Proteomes" id="UP000663671"/>
    </source>
</evidence>
<evidence type="ECO:0000313" key="1">
    <source>
        <dbReference type="EMBL" id="QSS62418.1"/>
    </source>
</evidence>
<proteinExistence type="predicted"/>
<sequence length="104" mass="11071">MASCAKVSVAASVRNRLGDHVVIFLGVRVANLRIYLASPPHLQGFSCLVISSSRGVKQHQMIQDTERCKFSAFESGAPGCTLHIGLCCVAPAHLPEASRIPTAI</sequence>
<dbReference type="EMBL" id="CP069112">
    <property type="protein sequence ID" value="QSS62418.1"/>
    <property type="molecule type" value="Genomic_DNA"/>
</dbReference>
<gene>
    <name evidence="1" type="ORF">I7I51_02155</name>
</gene>
<name>A0A8A1M7D7_AJECA</name>
<protein>
    <submittedName>
        <fullName evidence="1">Uncharacterized protein</fullName>
    </submittedName>
</protein>
<dbReference type="Proteomes" id="UP000663671">
    <property type="component" value="Chromosome 7"/>
</dbReference>
<reference evidence="1" key="1">
    <citation type="submission" date="2021-01" db="EMBL/GenBank/DDBJ databases">
        <title>Chromosome-level genome assembly of a human fungal pathogen reveals clustering of transcriptionally co-regulated genes.</title>
        <authorList>
            <person name="Voorhies M."/>
            <person name="Cohen S."/>
            <person name="Shea T.P."/>
            <person name="Petrus S."/>
            <person name="Munoz J.F."/>
            <person name="Poplawski S."/>
            <person name="Goldman W.E."/>
            <person name="Michael T."/>
            <person name="Cuomo C.A."/>
            <person name="Sil A."/>
            <person name="Beyhan S."/>
        </authorList>
    </citation>
    <scope>NUCLEOTIDE SEQUENCE</scope>
    <source>
        <strain evidence="1">WU24</strain>
    </source>
</reference>
<dbReference type="AlphaFoldDB" id="A0A8A1M7D7"/>
<dbReference type="VEuPathDB" id="FungiDB:I7I51_02155"/>
<accession>A0A8A1M7D7</accession>
<organism evidence="1 2">
    <name type="scientific">Ajellomyces capsulatus</name>
    <name type="common">Darling's disease fungus</name>
    <name type="synonym">Histoplasma capsulatum</name>
    <dbReference type="NCBI Taxonomy" id="5037"/>
    <lineage>
        <taxon>Eukaryota</taxon>
        <taxon>Fungi</taxon>
        <taxon>Dikarya</taxon>
        <taxon>Ascomycota</taxon>
        <taxon>Pezizomycotina</taxon>
        <taxon>Eurotiomycetes</taxon>
        <taxon>Eurotiomycetidae</taxon>
        <taxon>Onygenales</taxon>
        <taxon>Ajellomycetaceae</taxon>
        <taxon>Histoplasma</taxon>
    </lineage>
</organism>